<dbReference type="Proteomes" id="UP001204772">
    <property type="component" value="Unassembled WGS sequence"/>
</dbReference>
<gene>
    <name evidence="2" type="ORF">NCI00_20615</name>
</gene>
<sequence>MKRIQRKRTKGYRIPENAVSITRPGQWGNPVKLVGDMIYIDASHRRAVMDKWVCLCHGTPEDVVDIYRYLVGMTDEIRDDIKGNFDIDTHQEMFAKKDFTPLIGKDLACFCPLGAPCHGDVLIQKLIQLIVT</sequence>
<organism evidence="2 3">
    <name type="scientific">Runella salmonicolor</name>
    <dbReference type="NCBI Taxonomy" id="2950278"/>
    <lineage>
        <taxon>Bacteria</taxon>
        <taxon>Pseudomonadati</taxon>
        <taxon>Bacteroidota</taxon>
        <taxon>Cytophagia</taxon>
        <taxon>Cytophagales</taxon>
        <taxon>Spirosomataceae</taxon>
        <taxon>Runella</taxon>
    </lineage>
</organism>
<protein>
    <submittedName>
        <fullName evidence="2">DUF4326 domain-containing protein</fullName>
    </submittedName>
</protein>
<dbReference type="EMBL" id="JAMZEL010000009">
    <property type="protein sequence ID" value="MCP1384851.1"/>
    <property type="molecule type" value="Genomic_DNA"/>
</dbReference>
<dbReference type="InterPro" id="IPR025475">
    <property type="entry name" value="DUF4326"/>
</dbReference>
<evidence type="ECO:0000259" key="1">
    <source>
        <dbReference type="Pfam" id="PF14216"/>
    </source>
</evidence>
<dbReference type="RefSeq" id="WP_253530748.1">
    <property type="nucleotide sequence ID" value="NZ_JAMZEL010000009.1"/>
</dbReference>
<reference evidence="2 3" key="1">
    <citation type="submission" date="2022-06" db="EMBL/GenBank/DDBJ databases">
        <title>Runella sp. S5 genome sequencing.</title>
        <authorList>
            <person name="Park S."/>
        </authorList>
    </citation>
    <scope>NUCLEOTIDE SEQUENCE [LARGE SCALE GENOMIC DNA]</scope>
    <source>
        <strain evidence="2 3">S5</strain>
    </source>
</reference>
<accession>A0ABT1FT03</accession>
<feature type="domain" description="DUF4326" evidence="1">
    <location>
        <begin position="7"/>
        <end position="123"/>
    </location>
</feature>
<proteinExistence type="predicted"/>
<comment type="caution">
    <text evidence="2">The sequence shown here is derived from an EMBL/GenBank/DDBJ whole genome shotgun (WGS) entry which is preliminary data.</text>
</comment>
<dbReference type="Pfam" id="PF14216">
    <property type="entry name" value="DUF4326"/>
    <property type="match status" value="1"/>
</dbReference>
<keyword evidence="3" id="KW-1185">Reference proteome</keyword>
<evidence type="ECO:0000313" key="3">
    <source>
        <dbReference type="Proteomes" id="UP001204772"/>
    </source>
</evidence>
<evidence type="ECO:0000313" key="2">
    <source>
        <dbReference type="EMBL" id="MCP1384851.1"/>
    </source>
</evidence>
<name>A0ABT1FT03_9BACT</name>